<feature type="region of interest" description="Disordered" evidence="1">
    <location>
        <begin position="31"/>
        <end position="53"/>
    </location>
</feature>
<evidence type="ECO:0008006" key="4">
    <source>
        <dbReference type="Google" id="ProtNLM"/>
    </source>
</evidence>
<keyword evidence="3" id="KW-1185">Reference proteome</keyword>
<proteinExistence type="predicted"/>
<name>A0ABP9S0U7_9MICC</name>
<gene>
    <name evidence="2" type="ORF">GCM10023346_02910</name>
</gene>
<sequence length="105" mass="11532">MLGGKIMTRDVTHFERLSAWTENDMKPAVGKLLRGDGLPADPRESNHPSPLDFQIPQELDRALESASQTLSLTPSEILREALSEWLGSHGQPATGHHPFGKHTAL</sequence>
<comment type="caution">
    <text evidence="2">The sequence shown here is derived from an EMBL/GenBank/DDBJ whole genome shotgun (WGS) entry which is preliminary data.</text>
</comment>
<evidence type="ECO:0000313" key="2">
    <source>
        <dbReference type="EMBL" id="GAA5189139.1"/>
    </source>
</evidence>
<evidence type="ECO:0000313" key="3">
    <source>
        <dbReference type="Proteomes" id="UP001500200"/>
    </source>
</evidence>
<organism evidence="2 3">
    <name type="scientific">Arthrobacter gyeryongensis</name>
    <dbReference type="NCBI Taxonomy" id="1650592"/>
    <lineage>
        <taxon>Bacteria</taxon>
        <taxon>Bacillati</taxon>
        <taxon>Actinomycetota</taxon>
        <taxon>Actinomycetes</taxon>
        <taxon>Micrococcales</taxon>
        <taxon>Micrococcaceae</taxon>
        <taxon>Arthrobacter</taxon>
    </lineage>
</organism>
<protein>
    <recommendedName>
        <fullName evidence="4">Ribbon-helix-helix protein CopG domain-containing protein</fullName>
    </recommendedName>
</protein>
<evidence type="ECO:0000256" key="1">
    <source>
        <dbReference type="SAM" id="MobiDB-lite"/>
    </source>
</evidence>
<dbReference type="Proteomes" id="UP001500200">
    <property type="component" value="Unassembled WGS sequence"/>
</dbReference>
<reference evidence="3" key="1">
    <citation type="journal article" date="2019" name="Int. J. Syst. Evol. Microbiol.">
        <title>The Global Catalogue of Microorganisms (GCM) 10K type strain sequencing project: providing services to taxonomists for standard genome sequencing and annotation.</title>
        <authorList>
            <consortium name="The Broad Institute Genomics Platform"/>
            <consortium name="The Broad Institute Genome Sequencing Center for Infectious Disease"/>
            <person name="Wu L."/>
            <person name="Ma J."/>
        </authorList>
    </citation>
    <scope>NUCLEOTIDE SEQUENCE [LARGE SCALE GENOMIC DNA]</scope>
    <source>
        <strain evidence="3">JCM 18514</strain>
    </source>
</reference>
<accession>A0ABP9S0U7</accession>
<dbReference type="EMBL" id="BAABKK010000002">
    <property type="protein sequence ID" value="GAA5189139.1"/>
    <property type="molecule type" value="Genomic_DNA"/>
</dbReference>